<name>A0A1B6KCC3_9HEMI</name>
<evidence type="ECO:0000256" key="1">
    <source>
        <dbReference type="SAM" id="MobiDB-lite"/>
    </source>
</evidence>
<feature type="chain" id="PRO_5008586592" evidence="2">
    <location>
        <begin position="19"/>
        <end position="126"/>
    </location>
</feature>
<sequence length="126" mass="12618">VASLAIVALAILVPTISAGCAKAVVGVPVQSYSASQKNAASASDAKTAEANKEDEAYTDGNVKFARGSSNSATSQDKDSAQSSVKEVNVKGVDGSSYKAKSSAVKTASLDADTKTSSSYVSYGPAC</sequence>
<organism evidence="3">
    <name type="scientific">Graphocephala atropunctata</name>
    <dbReference type="NCBI Taxonomy" id="36148"/>
    <lineage>
        <taxon>Eukaryota</taxon>
        <taxon>Metazoa</taxon>
        <taxon>Ecdysozoa</taxon>
        <taxon>Arthropoda</taxon>
        <taxon>Hexapoda</taxon>
        <taxon>Insecta</taxon>
        <taxon>Pterygota</taxon>
        <taxon>Neoptera</taxon>
        <taxon>Paraneoptera</taxon>
        <taxon>Hemiptera</taxon>
        <taxon>Auchenorrhyncha</taxon>
        <taxon>Membracoidea</taxon>
        <taxon>Cicadellidae</taxon>
        <taxon>Cicadellinae</taxon>
        <taxon>Cicadellini</taxon>
        <taxon>Graphocephala</taxon>
    </lineage>
</organism>
<dbReference type="EMBL" id="GEBQ01030886">
    <property type="protein sequence ID" value="JAT09091.1"/>
    <property type="molecule type" value="Transcribed_RNA"/>
</dbReference>
<dbReference type="AlphaFoldDB" id="A0A1B6KCC3"/>
<feature type="signal peptide" evidence="2">
    <location>
        <begin position="1"/>
        <end position="18"/>
    </location>
</feature>
<evidence type="ECO:0000256" key="2">
    <source>
        <dbReference type="SAM" id="SignalP"/>
    </source>
</evidence>
<feature type="compositionally biased region" description="Polar residues" evidence="1">
    <location>
        <begin position="67"/>
        <end position="85"/>
    </location>
</feature>
<gene>
    <name evidence="3" type="ORF">g.40959</name>
</gene>
<reference evidence="3" key="1">
    <citation type="submission" date="2015-11" db="EMBL/GenBank/DDBJ databases">
        <title>De novo transcriptome assembly of four potential Pierce s Disease insect vectors from Arizona vineyards.</title>
        <authorList>
            <person name="Tassone E.E."/>
        </authorList>
    </citation>
    <scope>NUCLEOTIDE SEQUENCE</scope>
</reference>
<proteinExistence type="predicted"/>
<feature type="compositionally biased region" description="Basic and acidic residues" evidence="1">
    <location>
        <begin position="46"/>
        <end position="55"/>
    </location>
</feature>
<feature type="region of interest" description="Disordered" evidence="1">
    <location>
        <begin position="38"/>
        <end position="126"/>
    </location>
</feature>
<keyword evidence="2" id="KW-0732">Signal</keyword>
<evidence type="ECO:0000313" key="3">
    <source>
        <dbReference type="EMBL" id="JAT09091.1"/>
    </source>
</evidence>
<feature type="non-terminal residue" evidence="3">
    <location>
        <position position="1"/>
    </location>
</feature>
<protein>
    <submittedName>
        <fullName evidence="3">Uncharacterized protein</fullName>
    </submittedName>
</protein>
<accession>A0A1B6KCC3</accession>